<name>A0ABW2WI79_9ACTN</name>
<evidence type="ECO:0000313" key="2">
    <source>
        <dbReference type="EMBL" id="MFD0318237.1"/>
    </source>
</evidence>
<dbReference type="InterPro" id="IPR013216">
    <property type="entry name" value="Methyltransf_11"/>
</dbReference>
<evidence type="ECO:0000313" key="3">
    <source>
        <dbReference type="Proteomes" id="UP001597023"/>
    </source>
</evidence>
<dbReference type="EC" id="2.1.1.-" evidence="2"/>
<dbReference type="PANTHER" id="PTHR43591:SF24">
    <property type="entry name" value="2-METHOXY-6-POLYPRENYL-1,4-BENZOQUINOL METHYLASE, MITOCHONDRIAL"/>
    <property type="match status" value="1"/>
</dbReference>
<dbReference type="InterPro" id="IPR029063">
    <property type="entry name" value="SAM-dependent_MTases_sf"/>
</dbReference>
<dbReference type="Pfam" id="PF08241">
    <property type="entry name" value="Methyltransf_11"/>
    <property type="match status" value="1"/>
</dbReference>
<keyword evidence="2" id="KW-0489">Methyltransferase</keyword>
<dbReference type="EMBL" id="JBHTEB010000001">
    <property type="protein sequence ID" value="MFD0318237.1"/>
    <property type="molecule type" value="Genomic_DNA"/>
</dbReference>
<organism evidence="2 3">
    <name type="scientific">Streptomyces flavalbus</name>
    <dbReference type="NCBI Taxonomy" id="2665155"/>
    <lineage>
        <taxon>Bacteria</taxon>
        <taxon>Bacillati</taxon>
        <taxon>Actinomycetota</taxon>
        <taxon>Actinomycetes</taxon>
        <taxon>Kitasatosporales</taxon>
        <taxon>Streptomycetaceae</taxon>
        <taxon>Streptomyces</taxon>
    </lineage>
</organism>
<dbReference type="RefSeq" id="WP_381614894.1">
    <property type="nucleotide sequence ID" value="NZ_JBHTEB010000001.1"/>
</dbReference>
<dbReference type="GO" id="GO:0008168">
    <property type="term" value="F:methyltransferase activity"/>
    <property type="evidence" value="ECO:0007669"/>
    <property type="project" value="UniProtKB-KW"/>
</dbReference>
<proteinExistence type="predicted"/>
<keyword evidence="2" id="KW-0808">Transferase</keyword>
<keyword evidence="3" id="KW-1185">Reference proteome</keyword>
<dbReference type="Proteomes" id="UP001597023">
    <property type="component" value="Unassembled WGS sequence"/>
</dbReference>
<dbReference type="SUPFAM" id="SSF53335">
    <property type="entry name" value="S-adenosyl-L-methionine-dependent methyltransferases"/>
    <property type="match status" value="1"/>
</dbReference>
<gene>
    <name evidence="2" type="ORF">ACFQZ6_29315</name>
</gene>
<dbReference type="Gene3D" id="3.40.50.150">
    <property type="entry name" value="Vaccinia Virus protein VP39"/>
    <property type="match status" value="1"/>
</dbReference>
<comment type="caution">
    <text evidence="2">The sequence shown here is derived from an EMBL/GenBank/DDBJ whole genome shotgun (WGS) entry which is preliminary data.</text>
</comment>
<dbReference type="CDD" id="cd02440">
    <property type="entry name" value="AdoMet_MTases"/>
    <property type="match status" value="1"/>
</dbReference>
<reference evidence="3" key="1">
    <citation type="journal article" date="2019" name="Int. J. Syst. Evol. Microbiol.">
        <title>The Global Catalogue of Microorganisms (GCM) 10K type strain sequencing project: providing services to taxonomists for standard genome sequencing and annotation.</title>
        <authorList>
            <consortium name="The Broad Institute Genomics Platform"/>
            <consortium name="The Broad Institute Genome Sequencing Center for Infectious Disease"/>
            <person name="Wu L."/>
            <person name="Ma J."/>
        </authorList>
    </citation>
    <scope>NUCLEOTIDE SEQUENCE [LARGE SCALE GENOMIC DNA]</scope>
    <source>
        <strain evidence="3">CGMCC 4.7400</strain>
    </source>
</reference>
<dbReference type="GO" id="GO:0032259">
    <property type="term" value="P:methylation"/>
    <property type="evidence" value="ECO:0007669"/>
    <property type="project" value="UniProtKB-KW"/>
</dbReference>
<feature type="domain" description="Methyltransferase type 11" evidence="1">
    <location>
        <begin position="52"/>
        <end position="150"/>
    </location>
</feature>
<dbReference type="PANTHER" id="PTHR43591">
    <property type="entry name" value="METHYLTRANSFERASE"/>
    <property type="match status" value="1"/>
</dbReference>
<accession>A0ABW2WI79</accession>
<sequence>MTGIAHPRQARAWNGPFGAHWAAHADRYDTMLAELNDVLFDAAGVTVADRVLDVGCGSGATTRIAARRAARSHVVGVDLSAPLLRLARRRTAAERLTNVTYVEADAQTHPFPANGYDVIVSRGGVMFFADHAAAFANLARALRPGGRLVFVCPRPAGPDSQEVRAFAPFGRLLGAPDADAEAAHTAMMSLSDPAALQQALNGYEDVTVDPVDVWTVWGRDAADAVDFALSRDARGRTFSPALRAELADALSPYETPHGVRLRTGVWLVRATRPA</sequence>
<protein>
    <submittedName>
        <fullName evidence="2">Class I SAM-dependent methyltransferase</fullName>
        <ecNumber evidence="2">2.1.1.-</ecNumber>
    </submittedName>
</protein>
<evidence type="ECO:0000259" key="1">
    <source>
        <dbReference type="Pfam" id="PF08241"/>
    </source>
</evidence>